<dbReference type="InterPro" id="IPR000873">
    <property type="entry name" value="AMP-dep_synth/lig_dom"/>
</dbReference>
<dbReference type="InterPro" id="IPR020845">
    <property type="entry name" value="AMP-binding_CS"/>
</dbReference>
<name>A0A0W0ZHG0_9GAMM</name>
<dbReference type="InterPro" id="IPR009081">
    <property type="entry name" value="PP-bd_ACP"/>
</dbReference>
<dbReference type="PANTHER" id="PTHR45527:SF1">
    <property type="entry name" value="FATTY ACID SYNTHASE"/>
    <property type="match status" value="1"/>
</dbReference>
<evidence type="ECO:0000259" key="1">
    <source>
        <dbReference type="Pfam" id="PF00501"/>
    </source>
</evidence>
<dbReference type="InterPro" id="IPR045851">
    <property type="entry name" value="AMP-bd_C_sf"/>
</dbReference>
<reference evidence="4 5" key="1">
    <citation type="submission" date="2015-11" db="EMBL/GenBank/DDBJ databases">
        <title>Genomic analysis of 38 Legionella species identifies large and diverse effector repertoires.</title>
        <authorList>
            <person name="Burstein D."/>
            <person name="Amaro F."/>
            <person name="Zusman T."/>
            <person name="Lifshitz Z."/>
            <person name="Cohen O."/>
            <person name="Gilbert J.A."/>
            <person name="Pupko T."/>
            <person name="Shuman H.A."/>
            <person name="Segal G."/>
        </authorList>
    </citation>
    <scope>NUCLEOTIDE SEQUENCE [LARGE SCALE GENOMIC DNA]</scope>
    <source>
        <strain evidence="4 5">IMVS3376</strain>
    </source>
</reference>
<feature type="domain" description="AMP-binding enzyme C-terminal" evidence="3">
    <location>
        <begin position="834"/>
        <end position="901"/>
    </location>
</feature>
<dbReference type="PATRIC" id="fig|947033.5.peg.1552"/>
<dbReference type="OrthoDB" id="9757559at2"/>
<evidence type="ECO:0000259" key="2">
    <source>
        <dbReference type="Pfam" id="PF00550"/>
    </source>
</evidence>
<organism evidence="4 5">
    <name type="scientific">Legionella steelei</name>
    <dbReference type="NCBI Taxonomy" id="947033"/>
    <lineage>
        <taxon>Bacteria</taxon>
        <taxon>Pseudomonadati</taxon>
        <taxon>Pseudomonadota</taxon>
        <taxon>Gammaproteobacteria</taxon>
        <taxon>Legionellales</taxon>
        <taxon>Legionellaceae</taxon>
        <taxon>Legionella</taxon>
    </lineage>
</organism>
<dbReference type="CDD" id="cd05930">
    <property type="entry name" value="A_NRPS"/>
    <property type="match status" value="1"/>
</dbReference>
<dbReference type="PROSITE" id="PS00455">
    <property type="entry name" value="AMP_BINDING"/>
    <property type="match status" value="1"/>
</dbReference>
<dbReference type="GO" id="GO:0044550">
    <property type="term" value="P:secondary metabolite biosynthetic process"/>
    <property type="evidence" value="ECO:0007669"/>
    <property type="project" value="TreeGrafter"/>
</dbReference>
<dbReference type="InterPro" id="IPR010071">
    <property type="entry name" value="AA_adenyl_dom"/>
</dbReference>
<dbReference type="RefSeq" id="WP_058510409.1">
    <property type="nucleotide sequence ID" value="NZ_LNYY01000019.1"/>
</dbReference>
<dbReference type="NCBIfam" id="TIGR01733">
    <property type="entry name" value="AA-adenyl-dom"/>
    <property type="match status" value="1"/>
</dbReference>
<comment type="caution">
    <text evidence="4">The sequence shown here is derived from an EMBL/GenBank/DDBJ whole genome shotgun (WGS) entry which is preliminary data.</text>
</comment>
<dbReference type="Pfam" id="PF00501">
    <property type="entry name" value="AMP-binding"/>
    <property type="match status" value="1"/>
</dbReference>
<dbReference type="GO" id="GO:0031177">
    <property type="term" value="F:phosphopantetheine binding"/>
    <property type="evidence" value="ECO:0007669"/>
    <property type="project" value="TreeGrafter"/>
</dbReference>
<evidence type="ECO:0000259" key="3">
    <source>
        <dbReference type="Pfam" id="PF13193"/>
    </source>
</evidence>
<evidence type="ECO:0000313" key="4">
    <source>
        <dbReference type="EMBL" id="KTD68302.1"/>
    </source>
</evidence>
<keyword evidence="5" id="KW-1185">Reference proteome</keyword>
<feature type="domain" description="Carrier" evidence="2">
    <location>
        <begin position="928"/>
        <end position="966"/>
    </location>
</feature>
<dbReference type="Gene3D" id="3.30.300.30">
    <property type="match status" value="1"/>
</dbReference>
<dbReference type="PANTHER" id="PTHR45527">
    <property type="entry name" value="NONRIBOSOMAL PEPTIDE SYNTHETASE"/>
    <property type="match status" value="1"/>
</dbReference>
<feature type="domain" description="AMP-dependent synthetase/ligase" evidence="1">
    <location>
        <begin position="442"/>
        <end position="776"/>
    </location>
</feature>
<dbReference type="AlphaFoldDB" id="A0A0W0ZHG0"/>
<gene>
    <name evidence="4" type="ORF">Lste_1460</name>
</gene>
<sequence>MAHQYKNTFERIITPSEKLYLAGDAMHHSFSLQLVFEMDSEVDVSSLNQAIIQASIANPYIHLRANLRWRNSIWNVASEVPKDADLVCVIEDEWDGQEILYAPFLHGNKFDPMHSATQVTYIKGIRHFLVFRAFHGVMDGMGLYHWVSEIFRAWRKESLVGTHQLMSDYDFLKQNRKNEYRPNFPLDCIAPTGNTGLTHAHYLWHKVTLPGKINAITAKICQILLAASANLGAEKARFMIPVDLRHHVAHANTTANFANPIFVEAAKGATWSSIFSDMMRQLGSQNELQIGKYDAFVRFLPLSLLKGLLRSLIYYQNKKNRYMMSGIVSKLSINLADFDSKQGSKAIDGYFLPINVPIAPIVLIVTEHHNATTICFSVSNKHGTPTECILLASQFKKLINESKITTNEKRSCASLWPVYNNTQIAYPQEKNTFTKIWERSIEHPNDHALISKTQTLTYKQLTHRILNIASHFSELGIQCGNKVAIYLPRNEDMICSMLACWYLGAAYIPIDIKSPVAWVLALLEDAKPDLVVHEQHAELNYSGLCTHIPVDIMSTNIPKPCTSSLSQLAYIIYTSGSTGAPKGVMINHGQLLNYLSWAVDAYRNNNKPYHTALFTSIAFDLTVTTVYLPLLTGGSMRLMPELITSLILKDILTNQRINFLKLTPSHLRMISNLPMKSEHQVTLVVGGEDFPCILAQTINEKLPVARIFNEYGPTETTVGCMVHQYNAGSDLQGSVPIGIPTANTRIYCLDNQLKPVKIEEEGEIYIAGVSVGIGYLNQPELSQQLFMDDPFFPGQRMYRSGDLAKHRGDGLLVYLGRKDQQIKIRGHRIELSTIEYALLALDGVAQAIVMCVDNELAAYIVANSKNQLADLGSVLSVVLPSYMVPKYFFFLAELPLTVQGKVDYNKLPKPVSVSSSSRHDEDDNLLAKIRQLFANTLSLPLEVIDSHATFGDMGGDSIQMAYMINEMLINMILSEHHVAFGKRLEQLLMSPTPYHFYDCLSKLRVVDNLAESAYASHFMRGNHMKSK</sequence>
<dbReference type="Gene3D" id="3.40.50.980">
    <property type="match status" value="2"/>
</dbReference>
<dbReference type="InterPro" id="IPR025110">
    <property type="entry name" value="AMP-bd_C"/>
</dbReference>
<dbReference type="STRING" id="947033.Lste_1460"/>
<dbReference type="GO" id="GO:0043041">
    <property type="term" value="P:amino acid activation for nonribosomal peptide biosynthetic process"/>
    <property type="evidence" value="ECO:0007669"/>
    <property type="project" value="TreeGrafter"/>
</dbReference>
<dbReference type="Pfam" id="PF13193">
    <property type="entry name" value="AMP-binding_C"/>
    <property type="match status" value="1"/>
</dbReference>
<dbReference type="GO" id="GO:0005737">
    <property type="term" value="C:cytoplasm"/>
    <property type="evidence" value="ECO:0007669"/>
    <property type="project" value="TreeGrafter"/>
</dbReference>
<accession>A0A0W0ZHG0</accession>
<dbReference type="SUPFAM" id="SSF56801">
    <property type="entry name" value="Acetyl-CoA synthetase-like"/>
    <property type="match status" value="1"/>
</dbReference>
<proteinExistence type="predicted"/>
<protein>
    <submittedName>
        <fullName evidence="4">Peptide synthetase, non-ribosomal</fullName>
    </submittedName>
</protein>
<dbReference type="Pfam" id="PF00550">
    <property type="entry name" value="PP-binding"/>
    <property type="match status" value="1"/>
</dbReference>
<dbReference type="Gene3D" id="2.30.38.10">
    <property type="entry name" value="Luciferase, Domain 3"/>
    <property type="match status" value="1"/>
</dbReference>
<dbReference type="Proteomes" id="UP000054926">
    <property type="component" value="Unassembled WGS sequence"/>
</dbReference>
<evidence type="ECO:0000313" key="5">
    <source>
        <dbReference type="Proteomes" id="UP000054926"/>
    </source>
</evidence>
<dbReference type="EMBL" id="LNYY01000019">
    <property type="protein sequence ID" value="KTD68302.1"/>
    <property type="molecule type" value="Genomic_DNA"/>
</dbReference>